<dbReference type="AlphaFoldDB" id="X6M5G9"/>
<proteinExistence type="predicted"/>
<evidence type="ECO:0000313" key="1">
    <source>
        <dbReference type="EMBL" id="ETO08275.1"/>
    </source>
</evidence>
<name>X6M5G9_RETFI</name>
<comment type="caution">
    <text evidence="1">The sequence shown here is derived from an EMBL/GenBank/DDBJ whole genome shotgun (WGS) entry which is preliminary data.</text>
</comment>
<keyword evidence="2" id="KW-1185">Reference proteome</keyword>
<protein>
    <submittedName>
        <fullName evidence="1">Uncharacterized protein</fullName>
    </submittedName>
</protein>
<dbReference type="Proteomes" id="UP000023152">
    <property type="component" value="Unassembled WGS sequence"/>
</dbReference>
<evidence type="ECO:0000313" key="2">
    <source>
        <dbReference type="Proteomes" id="UP000023152"/>
    </source>
</evidence>
<dbReference type="EMBL" id="ASPP01025198">
    <property type="protein sequence ID" value="ETO08275.1"/>
    <property type="molecule type" value="Genomic_DNA"/>
</dbReference>
<sequence>MQEKTLEWINKKYPCKCIVILSQWSRIHSFGFLQGQESMSPSHPTDSVYFPHLTFAAYYLVHCLYEPIESNEHKQVCHVLINEQITPKYSMMISFMAGILSDYIQNKKDLTGSGLLYFWKLLRFPSLAQLSPTRQMMLHTRCLDACKADTEIQSPLKDCHMALISSFKSFLITWIDGSKLEDYACNNGYQIEHRPFDKVIKFHLSNWRYILLHSVIDSYIMVNSMKFKSN</sequence>
<dbReference type="OrthoDB" id="427518at2759"/>
<accession>X6M5G9</accession>
<gene>
    <name evidence="1" type="ORF">RFI_29115</name>
</gene>
<reference evidence="1 2" key="1">
    <citation type="journal article" date="2013" name="Curr. Biol.">
        <title>The Genome of the Foraminiferan Reticulomyxa filosa.</title>
        <authorList>
            <person name="Glockner G."/>
            <person name="Hulsmann N."/>
            <person name="Schleicher M."/>
            <person name="Noegel A.A."/>
            <person name="Eichinger L."/>
            <person name="Gallinger C."/>
            <person name="Pawlowski J."/>
            <person name="Sierra R."/>
            <person name="Euteneuer U."/>
            <person name="Pillet L."/>
            <person name="Moustafa A."/>
            <person name="Platzer M."/>
            <person name="Groth M."/>
            <person name="Szafranski K."/>
            <person name="Schliwa M."/>
        </authorList>
    </citation>
    <scope>NUCLEOTIDE SEQUENCE [LARGE SCALE GENOMIC DNA]</scope>
</reference>
<organism evidence="1 2">
    <name type="scientific">Reticulomyxa filosa</name>
    <dbReference type="NCBI Taxonomy" id="46433"/>
    <lineage>
        <taxon>Eukaryota</taxon>
        <taxon>Sar</taxon>
        <taxon>Rhizaria</taxon>
        <taxon>Retaria</taxon>
        <taxon>Foraminifera</taxon>
        <taxon>Monothalamids</taxon>
        <taxon>Reticulomyxidae</taxon>
        <taxon>Reticulomyxa</taxon>
    </lineage>
</organism>